<evidence type="ECO:0000259" key="2">
    <source>
        <dbReference type="Pfam" id="PF07811"/>
    </source>
</evidence>
<proteinExistence type="predicted"/>
<dbReference type="InterPro" id="IPR012495">
    <property type="entry name" value="TadE-like_dom"/>
</dbReference>
<gene>
    <name evidence="3" type="ORF">E0E05_03260</name>
</gene>
<dbReference type="RefSeq" id="WP_131615419.1">
    <property type="nucleotide sequence ID" value="NZ_CP036532.1"/>
</dbReference>
<dbReference type="AlphaFoldDB" id="A0A4P6UZF0"/>
<dbReference type="GeneID" id="90766304"/>
<evidence type="ECO:0000313" key="3">
    <source>
        <dbReference type="EMBL" id="QBK29704.1"/>
    </source>
</evidence>
<dbReference type="EMBL" id="CP036532">
    <property type="protein sequence ID" value="QBK29704.1"/>
    <property type="molecule type" value="Genomic_DNA"/>
</dbReference>
<dbReference type="OrthoDB" id="7990385at2"/>
<keyword evidence="1" id="KW-1133">Transmembrane helix</keyword>
<feature type="domain" description="TadE-like" evidence="2">
    <location>
        <begin position="23"/>
        <end position="65"/>
    </location>
</feature>
<feature type="transmembrane region" description="Helical" evidence="1">
    <location>
        <begin position="21"/>
        <end position="44"/>
    </location>
</feature>
<protein>
    <submittedName>
        <fullName evidence="3">Pilus assembly protein</fullName>
    </submittedName>
</protein>
<keyword evidence="4" id="KW-1185">Reference proteome</keyword>
<dbReference type="Pfam" id="PF07811">
    <property type="entry name" value="TadE"/>
    <property type="match status" value="1"/>
</dbReference>
<accession>A0A4P6UZF0</accession>
<name>A0A4P6UZF0_9HYPH</name>
<keyword evidence="1" id="KW-0812">Transmembrane</keyword>
<keyword evidence="1" id="KW-0472">Membrane</keyword>
<dbReference type="Proteomes" id="UP000293719">
    <property type="component" value="Chromosome"/>
</dbReference>
<sequence>MSHGTRKRACRRRRWGLLRDRRGATAIEFAILALPFFLLIFAVLETTVSFTAEQVMANSMDRLARQIRTGQIVPAVTDQAAFRQMICDDIDVFVAAGCPDLHFDLQSYASFDDVPTSIPFSGPGEIDTSGFKYAPGGAGSINNLRIIYEWPVYTDLMKSRIAGLDDGRVLLYTTTTWQNEPF</sequence>
<evidence type="ECO:0000313" key="4">
    <source>
        <dbReference type="Proteomes" id="UP000293719"/>
    </source>
</evidence>
<evidence type="ECO:0000256" key="1">
    <source>
        <dbReference type="SAM" id="Phobius"/>
    </source>
</evidence>
<reference evidence="3 4" key="1">
    <citation type="journal article" date="2017" name="Int. J. Syst. Evol. Microbiol.">
        <title>Roseitalea porphyridii gen. nov., sp. nov., isolated from a red alga, and reclassification of Hoeflea suaedae Chung et al. 2013 as Pseudohoeflea suaedae gen. nov., comb. nov.</title>
        <authorList>
            <person name="Hyeon J.W."/>
            <person name="Jeong S.E."/>
            <person name="Baek K."/>
            <person name="Jeon C.O."/>
        </authorList>
    </citation>
    <scope>NUCLEOTIDE SEQUENCE [LARGE SCALE GENOMIC DNA]</scope>
    <source>
        <strain evidence="3 4">MA7-20</strain>
    </source>
</reference>
<organism evidence="3 4">
    <name type="scientific">Roseitalea porphyridii</name>
    <dbReference type="NCBI Taxonomy" id="1852022"/>
    <lineage>
        <taxon>Bacteria</taxon>
        <taxon>Pseudomonadati</taxon>
        <taxon>Pseudomonadota</taxon>
        <taxon>Alphaproteobacteria</taxon>
        <taxon>Hyphomicrobiales</taxon>
        <taxon>Ahrensiaceae</taxon>
        <taxon>Roseitalea</taxon>
    </lineage>
</organism>
<dbReference type="KEGG" id="rpod:E0E05_03260"/>